<evidence type="ECO:0000256" key="2">
    <source>
        <dbReference type="SAM" id="MobiDB-lite"/>
    </source>
</evidence>
<evidence type="ECO:0000313" key="4">
    <source>
        <dbReference type="Proteomes" id="UP000233469"/>
    </source>
</evidence>
<reference evidence="3 4" key="2">
    <citation type="submission" date="2017-10" db="EMBL/GenBank/DDBJ databases">
        <title>Extensive intraspecific genome diversity in a model arbuscular mycorrhizal fungus.</title>
        <authorList>
            <person name="Chen E.C.H."/>
            <person name="Morin E."/>
            <person name="Baudet D."/>
            <person name="Noel J."/>
            <person name="Ndikumana S."/>
            <person name="Charron P."/>
            <person name="St-Onge C."/>
            <person name="Giorgi J."/>
            <person name="Grigoriev I.V."/>
            <person name="Roux C."/>
            <person name="Martin F.M."/>
            <person name="Corradi N."/>
        </authorList>
    </citation>
    <scope>NUCLEOTIDE SEQUENCE [LARGE SCALE GENOMIC DNA]</scope>
    <source>
        <strain evidence="3 4">C2</strain>
    </source>
</reference>
<sequence>MATAFASQAATTSASQINDPPQQINENLKSVIRDVEESIKDVEDACEEKVKQVKAKHKEEIEQYNQFKNDIINSIKMKKYHDRLGL</sequence>
<reference evidence="3 4" key="1">
    <citation type="submission" date="2016-04" db="EMBL/GenBank/DDBJ databases">
        <title>Genome analyses suggest a sexual origin of heterokaryosis in a supposedly ancient asexual fungus.</title>
        <authorList>
            <person name="Ropars J."/>
            <person name="Sedzielewska K."/>
            <person name="Noel J."/>
            <person name="Charron P."/>
            <person name="Farinelli L."/>
            <person name="Marton T."/>
            <person name="Kruger M."/>
            <person name="Pelin A."/>
            <person name="Brachmann A."/>
            <person name="Corradi N."/>
        </authorList>
    </citation>
    <scope>NUCLEOTIDE SEQUENCE [LARGE SCALE GENOMIC DNA]</scope>
    <source>
        <strain evidence="3 4">C2</strain>
    </source>
</reference>
<organism evidence="3 4">
    <name type="scientific">Rhizophagus irregularis</name>
    <dbReference type="NCBI Taxonomy" id="588596"/>
    <lineage>
        <taxon>Eukaryota</taxon>
        <taxon>Fungi</taxon>
        <taxon>Fungi incertae sedis</taxon>
        <taxon>Mucoromycota</taxon>
        <taxon>Glomeromycotina</taxon>
        <taxon>Glomeromycetes</taxon>
        <taxon>Glomerales</taxon>
        <taxon>Glomeraceae</taxon>
        <taxon>Rhizophagus</taxon>
    </lineage>
</organism>
<gene>
    <name evidence="3" type="ORF">RhiirC2_728684</name>
</gene>
<name>A0A2N1NYB1_9GLOM</name>
<evidence type="ECO:0000313" key="3">
    <source>
        <dbReference type="EMBL" id="PKK78853.1"/>
    </source>
</evidence>
<dbReference type="VEuPathDB" id="FungiDB:FUN_017675"/>
<feature type="coiled-coil region" evidence="1">
    <location>
        <begin position="25"/>
        <end position="70"/>
    </location>
</feature>
<feature type="compositionally biased region" description="Low complexity" evidence="2">
    <location>
        <begin position="1"/>
        <end position="16"/>
    </location>
</feature>
<dbReference type="AlphaFoldDB" id="A0A2N1NYB1"/>
<dbReference type="Proteomes" id="UP000233469">
    <property type="component" value="Unassembled WGS sequence"/>
</dbReference>
<keyword evidence="1" id="KW-0175">Coiled coil</keyword>
<accession>A0A2N1NYB1</accession>
<protein>
    <submittedName>
        <fullName evidence="3">Uncharacterized protein</fullName>
    </submittedName>
</protein>
<evidence type="ECO:0000256" key="1">
    <source>
        <dbReference type="SAM" id="Coils"/>
    </source>
</evidence>
<proteinExistence type="predicted"/>
<feature type="region of interest" description="Disordered" evidence="2">
    <location>
        <begin position="1"/>
        <end position="24"/>
    </location>
</feature>
<dbReference type="EMBL" id="LLXL01000066">
    <property type="protein sequence ID" value="PKK78853.1"/>
    <property type="molecule type" value="Genomic_DNA"/>
</dbReference>
<comment type="caution">
    <text evidence="3">The sequence shown here is derived from an EMBL/GenBank/DDBJ whole genome shotgun (WGS) entry which is preliminary data.</text>
</comment>